<reference evidence="1 2" key="1">
    <citation type="journal article" date="2019" name="Environ. Microbiol.">
        <title>An active ?-lactamase is a part of an orchestrated cell wall stress resistance network of Bacillus subtilis and related rhizosphere species.</title>
        <authorList>
            <person name="Bucher T."/>
            <person name="Keren-Paz A."/>
            <person name="Hausser J."/>
            <person name="Olender T."/>
            <person name="Cytryn E."/>
            <person name="Kolodkin-Gal I."/>
        </authorList>
    </citation>
    <scope>NUCLEOTIDE SEQUENCE [LARGE SCALE GENOMIC DNA]</scope>
    <source>
        <strain evidence="1 2">I32</strain>
    </source>
</reference>
<organism evidence="1 2">
    <name type="scientific">Bacillus cereus</name>
    <dbReference type="NCBI Taxonomy" id="1396"/>
    <lineage>
        <taxon>Bacteria</taxon>
        <taxon>Bacillati</taxon>
        <taxon>Bacillota</taxon>
        <taxon>Bacilli</taxon>
        <taxon>Bacillales</taxon>
        <taxon>Bacillaceae</taxon>
        <taxon>Bacillus</taxon>
        <taxon>Bacillus cereus group</taxon>
    </lineage>
</organism>
<dbReference type="EMBL" id="SZOH01003872">
    <property type="protein sequence ID" value="TKI88867.1"/>
    <property type="molecule type" value="Genomic_DNA"/>
</dbReference>
<dbReference type="AlphaFoldDB" id="A0A9X9F2D1"/>
<protein>
    <submittedName>
        <fullName evidence="1">Uncharacterized protein</fullName>
    </submittedName>
</protein>
<proteinExistence type="predicted"/>
<sequence>MQVIGVLLLTNYEGEGWVFQKEYQVTLSTVDGLESILKRIINKTKVPTLTLEEIIDGVYEPSPSMLEAARSILNNEPLPDIKAVSSSNFPEVQQTVRS</sequence>
<evidence type="ECO:0000313" key="1">
    <source>
        <dbReference type="EMBL" id="TKI88867.1"/>
    </source>
</evidence>
<comment type="caution">
    <text evidence="1">The sequence shown here is derived from an EMBL/GenBank/DDBJ whole genome shotgun (WGS) entry which is preliminary data.</text>
</comment>
<dbReference type="Proteomes" id="UP000308444">
    <property type="component" value="Unassembled WGS sequence"/>
</dbReference>
<accession>A0A9X9F2D1</accession>
<name>A0A9X9F2D1_BACCE</name>
<feature type="non-terminal residue" evidence="1">
    <location>
        <position position="98"/>
    </location>
</feature>
<gene>
    <name evidence="1" type="ORF">FC695_36900</name>
</gene>
<evidence type="ECO:0000313" key="2">
    <source>
        <dbReference type="Proteomes" id="UP000308444"/>
    </source>
</evidence>